<evidence type="ECO:0000256" key="10">
    <source>
        <dbReference type="ARBA" id="ARBA00022898"/>
    </source>
</evidence>
<gene>
    <name evidence="17" type="primary">serC</name>
    <name evidence="17" type="ORF">LJ757_17375</name>
</gene>
<evidence type="ECO:0000256" key="1">
    <source>
        <dbReference type="ARBA" id="ARBA00001933"/>
    </source>
</evidence>
<dbReference type="PIRSF" id="PIRSF000525">
    <property type="entry name" value="SerC"/>
    <property type="match status" value="1"/>
</dbReference>
<comment type="cofactor">
    <cofactor evidence="1">
        <name>pyridoxal 5'-phosphate</name>
        <dbReference type="ChEBI" id="CHEBI:597326"/>
    </cofactor>
</comment>
<evidence type="ECO:0000256" key="12">
    <source>
        <dbReference type="ARBA" id="ARBA00023299"/>
    </source>
</evidence>
<organism evidence="17 18">
    <name type="scientific">Arthrobacter caoxuetaonis</name>
    <dbReference type="NCBI Taxonomy" id="2886935"/>
    <lineage>
        <taxon>Bacteria</taxon>
        <taxon>Bacillati</taxon>
        <taxon>Actinomycetota</taxon>
        <taxon>Actinomycetes</taxon>
        <taxon>Micrococcales</taxon>
        <taxon>Micrococcaceae</taxon>
        <taxon>Arthrobacter</taxon>
    </lineage>
</organism>
<comment type="catalytic activity">
    <reaction evidence="14">
        <text>4-(phosphooxy)-L-threonine + 2-oxoglutarate = (R)-3-hydroxy-2-oxo-4-phosphooxybutanoate + L-glutamate</text>
        <dbReference type="Rhea" id="RHEA:16573"/>
        <dbReference type="ChEBI" id="CHEBI:16810"/>
        <dbReference type="ChEBI" id="CHEBI:29985"/>
        <dbReference type="ChEBI" id="CHEBI:58452"/>
        <dbReference type="ChEBI" id="CHEBI:58538"/>
        <dbReference type="EC" id="2.6.1.52"/>
    </reaction>
</comment>
<evidence type="ECO:0000256" key="4">
    <source>
        <dbReference type="ARBA" id="ARBA00006904"/>
    </source>
</evidence>
<name>A0A9X1MG92_9MICC</name>
<keyword evidence="7 17" id="KW-0032">Aminotransferase</keyword>
<dbReference type="SUPFAM" id="SSF53383">
    <property type="entry name" value="PLP-dependent transferases"/>
    <property type="match status" value="1"/>
</dbReference>
<evidence type="ECO:0000256" key="13">
    <source>
        <dbReference type="ARBA" id="ARBA00031421"/>
    </source>
</evidence>
<dbReference type="PANTHER" id="PTHR21152:SF40">
    <property type="entry name" value="ALANINE--GLYOXYLATE AMINOTRANSFERASE"/>
    <property type="match status" value="1"/>
</dbReference>
<evidence type="ECO:0000256" key="11">
    <source>
        <dbReference type="ARBA" id="ARBA00023096"/>
    </source>
</evidence>
<proteinExistence type="inferred from homology"/>
<evidence type="ECO:0000256" key="14">
    <source>
        <dbReference type="ARBA" id="ARBA00047630"/>
    </source>
</evidence>
<dbReference type="GO" id="GO:0008453">
    <property type="term" value="F:alanine-glyoxylate transaminase activity"/>
    <property type="evidence" value="ECO:0007669"/>
    <property type="project" value="TreeGrafter"/>
</dbReference>
<keyword evidence="12" id="KW-0718">Serine biosynthesis</keyword>
<evidence type="ECO:0000313" key="17">
    <source>
        <dbReference type="EMBL" id="MCC3299568.1"/>
    </source>
</evidence>
<dbReference type="InterPro" id="IPR006272">
    <property type="entry name" value="Pser_aminoTfrase_mycobac"/>
</dbReference>
<dbReference type="GO" id="GO:0006564">
    <property type="term" value="P:L-serine biosynthetic process"/>
    <property type="evidence" value="ECO:0007669"/>
    <property type="project" value="UniProtKB-KW"/>
</dbReference>
<evidence type="ECO:0000256" key="7">
    <source>
        <dbReference type="ARBA" id="ARBA00022576"/>
    </source>
</evidence>
<sequence>MGETTALTIPADLLPKDGRFGAGPSKVRPEQMEALSRAGAKLLGTSHRQAPVRNLVGSVREGLSSLFSAPEGYEVVLGVGGSTAFWDVASFGLVENKAQHLSFGEFGSKFAAATNKAPFLSASSIIKAEPGTRPEAQAEAGVDVYAWPQNETSTGVAAPVRRVEGADKDSLVLIDATSAAGGLDVDLSEADVYYFAPQKNFASDGGLWLGMFSPAAIERAARINASDRWIPDFLNLQTAIDNSRLNQTYNTPSLSTLVTLNAQLEWLNSNGGLKFATDRTADSAGRIYAWAEASSVATPFVGRAEDRSNVIATIDFDDSIDAAGIAKTLRANGVVDVEPYRKLGRNQLRIATFVAIEPEDVSALLQCIDYVIEHS</sequence>
<dbReference type="GO" id="GO:0004648">
    <property type="term" value="F:O-phospho-L-serine:2-oxoglutarate aminotransferase activity"/>
    <property type="evidence" value="ECO:0007669"/>
    <property type="project" value="UniProtKB-EC"/>
</dbReference>
<dbReference type="EC" id="2.6.1.52" evidence="5"/>
<evidence type="ECO:0000259" key="16">
    <source>
        <dbReference type="Pfam" id="PF00266"/>
    </source>
</evidence>
<evidence type="ECO:0000256" key="9">
    <source>
        <dbReference type="ARBA" id="ARBA00022679"/>
    </source>
</evidence>
<comment type="function">
    <text evidence="2">Catalyzes the reversible conversion of 3-phosphohydroxypyruvate to phosphoserine and of 3-hydroxy-2-oxo-4-phosphonooxybutanoate to phosphohydroxythreonine.</text>
</comment>
<keyword evidence="6" id="KW-0963">Cytoplasm</keyword>
<accession>A0A9X1MG92</accession>
<dbReference type="AlphaFoldDB" id="A0A9X1MG92"/>
<dbReference type="Pfam" id="PF00266">
    <property type="entry name" value="Aminotran_5"/>
    <property type="match status" value="1"/>
</dbReference>
<dbReference type="InterPro" id="IPR015421">
    <property type="entry name" value="PyrdxlP-dep_Trfase_major"/>
</dbReference>
<keyword evidence="8" id="KW-0028">Amino-acid biosynthesis</keyword>
<dbReference type="InterPro" id="IPR022278">
    <property type="entry name" value="Pser_aminoTfrase"/>
</dbReference>
<dbReference type="Gene3D" id="3.40.640.10">
    <property type="entry name" value="Type I PLP-dependent aspartate aminotransferase-like (Major domain)"/>
    <property type="match status" value="1"/>
</dbReference>
<evidence type="ECO:0000256" key="2">
    <source>
        <dbReference type="ARBA" id="ARBA00003483"/>
    </source>
</evidence>
<evidence type="ECO:0000256" key="5">
    <source>
        <dbReference type="ARBA" id="ARBA00013030"/>
    </source>
</evidence>
<evidence type="ECO:0000256" key="3">
    <source>
        <dbReference type="ARBA" id="ARBA00005099"/>
    </source>
</evidence>
<dbReference type="EMBL" id="JAJFZV010000019">
    <property type="protein sequence ID" value="MCC3299568.1"/>
    <property type="molecule type" value="Genomic_DNA"/>
</dbReference>
<evidence type="ECO:0000256" key="8">
    <source>
        <dbReference type="ARBA" id="ARBA00022605"/>
    </source>
</evidence>
<dbReference type="InterPro" id="IPR015424">
    <property type="entry name" value="PyrdxlP-dep_Trfase"/>
</dbReference>
<dbReference type="PANTHER" id="PTHR21152">
    <property type="entry name" value="AMINOTRANSFERASE CLASS V"/>
    <property type="match status" value="1"/>
</dbReference>
<keyword evidence="18" id="KW-1185">Reference proteome</keyword>
<comment type="catalytic activity">
    <reaction evidence="15">
        <text>O-phospho-L-serine + 2-oxoglutarate = 3-phosphooxypyruvate + L-glutamate</text>
        <dbReference type="Rhea" id="RHEA:14329"/>
        <dbReference type="ChEBI" id="CHEBI:16810"/>
        <dbReference type="ChEBI" id="CHEBI:18110"/>
        <dbReference type="ChEBI" id="CHEBI:29985"/>
        <dbReference type="ChEBI" id="CHEBI:57524"/>
        <dbReference type="EC" id="2.6.1.52"/>
    </reaction>
</comment>
<protein>
    <recommendedName>
        <fullName evidence="5">phosphoserine transaminase</fullName>
        <ecNumber evidence="5">2.6.1.52</ecNumber>
    </recommendedName>
    <alternativeName>
        <fullName evidence="13">Phosphohydroxythreonine aminotransferase</fullName>
    </alternativeName>
</protein>
<dbReference type="Proteomes" id="UP001139158">
    <property type="component" value="Unassembled WGS sequence"/>
</dbReference>
<dbReference type="GO" id="GO:0019265">
    <property type="term" value="P:glycine biosynthetic process, by transamination of glyoxylate"/>
    <property type="evidence" value="ECO:0007669"/>
    <property type="project" value="TreeGrafter"/>
</dbReference>
<keyword evidence="9 17" id="KW-0808">Transferase</keyword>
<evidence type="ECO:0000313" key="18">
    <source>
        <dbReference type="Proteomes" id="UP001139158"/>
    </source>
</evidence>
<dbReference type="InterPro" id="IPR015422">
    <property type="entry name" value="PyrdxlP-dep_Trfase_small"/>
</dbReference>
<comment type="similarity">
    <text evidence="4">Belongs to the class-V pyridoxal-phosphate-dependent aminotransferase family. SerC subfamily.</text>
</comment>
<dbReference type="InterPro" id="IPR000192">
    <property type="entry name" value="Aminotrans_V_dom"/>
</dbReference>
<evidence type="ECO:0000256" key="15">
    <source>
        <dbReference type="ARBA" id="ARBA00049007"/>
    </source>
</evidence>
<dbReference type="RefSeq" id="WP_227897551.1">
    <property type="nucleotide sequence ID" value="NZ_CP099466.1"/>
</dbReference>
<keyword evidence="11" id="KW-0664">Pyridoxine biosynthesis</keyword>
<comment type="caution">
    <text evidence="17">The sequence shown here is derived from an EMBL/GenBank/DDBJ whole genome shotgun (WGS) entry which is preliminary data.</text>
</comment>
<feature type="domain" description="Aminotransferase class V" evidence="16">
    <location>
        <begin position="141"/>
        <end position="334"/>
    </location>
</feature>
<dbReference type="GO" id="GO:0004760">
    <property type="term" value="F:L-serine-pyruvate transaminase activity"/>
    <property type="evidence" value="ECO:0007669"/>
    <property type="project" value="TreeGrafter"/>
</dbReference>
<evidence type="ECO:0000256" key="6">
    <source>
        <dbReference type="ARBA" id="ARBA00022490"/>
    </source>
</evidence>
<dbReference type="Gene3D" id="3.90.1150.10">
    <property type="entry name" value="Aspartate Aminotransferase, domain 1"/>
    <property type="match status" value="1"/>
</dbReference>
<comment type="pathway">
    <text evidence="3">Amino-acid biosynthesis; L-serine biosynthesis; L-serine from 3-phospho-D-glycerate: step 2/3.</text>
</comment>
<reference evidence="17" key="1">
    <citation type="submission" date="2021-10" db="EMBL/GenBank/DDBJ databases">
        <title>Novel species in genus Arthrobacter.</title>
        <authorList>
            <person name="Liu Y."/>
        </authorList>
    </citation>
    <scope>NUCLEOTIDE SEQUENCE</scope>
    <source>
        <strain evidence="17">Zg-Y453</strain>
    </source>
</reference>
<keyword evidence="10" id="KW-0663">Pyridoxal phosphate</keyword>
<dbReference type="NCBIfam" id="TIGR01366">
    <property type="entry name" value="serC_3"/>
    <property type="match status" value="1"/>
</dbReference>
<dbReference type="GO" id="GO:0008615">
    <property type="term" value="P:pyridoxine biosynthetic process"/>
    <property type="evidence" value="ECO:0007669"/>
    <property type="project" value="UniProtKB-KW"/>
</dbReference>